<evidence type="ECO:0000313" key="1">
    <source>
        <dbReference type="EMBL" id="AYN43309.1"/>
    </source>
</evidence>
<proteinExistence type="predicted"/>
<reference evidence="1 2" key="1">
    <citation type="submission" date="2018-10" db="EMBL/GenBank/DDBJ databases">
        <title>The genome of Streptomyces dangxiongensis Z022.</title>
        <authorList>
            <person name="Zhang B."/>
        </authorList>
    </citation>
    <scope>NUCLEOTIDE SEQUENCE [LARGE SCALE GENOMIC DNA]</scope>
    <source>
        <strain evidence="1 2">Z022</strain>
    </source>
</reference>
<dbReference type="OrthoDB" id="9793302at2"/>
<name>A0A3G2JQJ9_9ACTN</name>
<dbReference type="EMBL" id="CP033073">
    <property type="protein sequence ID" value="AYN43309.1"/>
    <property type="molecule type" value="Genomic_DNA"/>
</dbReference>
<dbReference type="KEGG" id="sdd:D9753_35590"/>
<dbReference type="Proteomes" id="UP000268329">
    <property type="component" value="Chromosome"/>
</dbReference>
<evidence type="ECO:0000313" key="2">
    <source>
        <dbReference type="Proteomes" id="UP000268329"/>
    </source>
</evidence>
<keyword evidence="2" id="KW-1185">Reference proteome</keyword>
<protein>
    <submittedName>
        <fullName evidence="1">Uncharacterized protein</fullName>
    </submittedName>
</protein>
<gene>
    <name evidence="1" type="ORF">D9753_35590</name>
</gene>
<dbReference type="AlphaFoldDB" id="A0A3G2JQJ9"/>
<sequence length="75" mass="8233">MESWAVEVGPPSTRYPLMPLPARVAMMPSAATFRTRLSAHERWRAVTAPHLVALVRAGARFEKGHIAERPEVAAA</sequence>
<organism evidence="1 2">
    <name type="scientific">Streptomyces dangxiongensis</name>
    <dbReference type="NCBI Taxonomy" id="1442032"/>
    <lineage>
        <taxon>Bacteria</taxon>
        <taxon>Bacillati</taxon>
        <taxon>Actinomycetota</taxon>
        <taxon>Actinomycetes</taxon>
        <taxon>Kitasatosporales</taxon>
        <taxon>Streptomycetaceae</taxon>
        <taxon>Streptomyces</taxon>
    </lineage>
</organism>
<accession>A0A3G2JQJ9</accession>